<dbReference type="NCBIfam" id="TIGR00238">
    <property type="entry name" value="KamA family radical SAM protein"/>
    <property type="match status" value="1"/>
</dbReference>
<dbReference type="InterPro" id="IPR003739">
    <property type="entry name" value="Lys_aminomutase/Glu_NH3_mut"/>
</dbReference>
<evidence type="ECO:0000313" key="13">
    <source>
        <dbReference type="Proteomes" id="UP000235584"/>
    </source>
</evidence>
<evidence type="ECO:0000256" key="4">
    <source>
        <dbReference type="ARBA" id="ARBA00022485"/>
    </source>
</evidence>
<evidence type="ECO:0000313" key="12">
    <source>
        <dbReference type="EMBL" id="AUN99082.1"/>
    </source>
</evidence>
<dbReference type="InterPro" id="IPR058240">
    <property type="entry name" value="rSAM_sf"/>
</dbReference>
<dbReference type="GO" id="GO:0051539">
    <property type="term" value="F:4 iron, 4 sulfur cluster binding"/>
    <property type="evidence" value="ECO:0007669"/>
    <property type="project" value="UniProtKB-KW"/>
</dbReference>
<accession>A0A2K9NUA7</accession>
<dbReference type="PANTHER" id="PTHR30538:SF1">
    <property type="entry name" value="L-LYSINE 2,3-AMINOMUTASE"/>
    <property type="match status" value="1"/>
</dbReference>
<dbReference type="InterPro" id="IPR013785">
    <property type="entry name" value="Aldolase_TIM"/>
</dbReference>
<name>A0A2K9NUA7_BACTC</name>
<protein>
    <submittedName>
        <fullName evidence="12">Lysine 2,3-aminomutase</fullName>
    </submittedName>
</protein>
<evidence type="ECO:0000256" key="3">
    <source>
        <dbReference type="ARBA" id="ARBA00008703"/>
    </source>
</evidence>
<dbReference type="CDD" id="cd01335">
    <property type="entry name" value="Radical_SAM"/>
    <property type="match status" value="1"/>
</dbReference>
<dbReference type="InterPro" id="IPR007197">
    <property type="entry name" value="rSAM"/>
</dbReference>
<dbReference type="KEGG" id="bsto:C0V70_13420"/>
<organism evidence="12 13">
    <name type="scientific">Bacteriovorax stolpii</name>
    <name type="common">Bdellovibrio stolpii</name>
    <dbReference type="NCBI Taxonomy" id="960"/>
    <lineage>
        <taxon>Bacteria</taxon>
        <taxon>Pseudomonadati</taxon>
        <taxon>Bdellovibrionota</taxon>
        <taxon>Bacteriovoracia</taxon>
        <taxon>Bacteriovoracales</taxon>
        <taxon>Bacteriovoracaceae</taxon>
        <taxon>Bacteriovorax</taxon>
    </lineage>
</organism>
<dbReference type="SFLD" id="SFLDS00029">
    <property type="entry name" value="Radical_SAM"/>
    <property type="match status" value="1"/>
</dbReference>
<evidence type="ECO:0000256" key="10">
    <source>
        <dbReference type="ARBA" id="ARBA00023235"/>
    </source>
</evidence>
<proteinExistence type="inferred from homology"/>
<dbReference type="PROSITE" id="PS51918">
    <property type="entry name" value="RADICAL_SAM"/>
    <property type="match status" value="1"/>
</dbReference>
<evidence type="ECO:0000256" key="7">
    <source>
        <dbReference type="ARBA" id="ARBA00022898"/>
    </source>
</evidence>
<dbReference type="RefSeq" id="WP_102244373.1">
    <property type="nucleotide sequence ID" value="NZ_CP025704.1"/>
</dbReference>
<evidence type="ECO:0000256" key="5">
    <source>
        <dbReference type="ARBA" id="ARBA00022691"/>
    </source>
</evidence>
<comment type="cofactor">
    <cofactor evidence="2">
        <name>[4Fe-4S] cluster</name>
        <dbReference type="ChEBI" id="CHEBI:49883"/>
    </cofactor>
</comment>
<comment type="similarity">
    <text evidence="3">Belongs to the radical SAM superfamily. KamA family.</text>
</comment>
<keyword evidence="10" id="KW-0413">Isomerase</keyword>
<dbReference type="Proteomes" id="UP000235584">
    <property type="component" value="Chromosome"/>
</dbReference>
<evidence type="ECO:0000256" key="8">
    <source>
        <dbReference type="ARBA" id="ARBA00023004"/>
    </source>
</evidence>
<evidence type="ECO:0000256" key="9">
    <source>
        <dbReference type="ARBA" id="ARBA00023014"/>
    </source>
</evidence>
<dbReference type="Pfam" id="PF04055">
    <property type="entry name" value="Radical_SAM"/>
    <property type="match status" value="1"/>
</dbReference>
<evidence type="ECO:0000256" key="11">
    <source>
        <dbReference type="PIRSR" id="PIRSR603739-50"/>
    </source>
</evidence>
<sequence>MSWTHEFKEALKNNQDLKDFFGCDFPQVNYPVFIPRVFAAKILEAGPGSPLWNEFLPHIDENKDDGRLDPIGDKVHAKNNQLIHRYENRVLFTPTTVCPVLCRYCFRKNELSAKDEIFDQKFQEALSYLKANSEVNEVIFTGGDPFILSNEKLATYIQEFSEIETVKYLRFHTRTPVILPSRIEEGLIAILQSSAHLFKRSMVMIHVNHVSELTDDVREAILLLNENNIEVFSQSVLLKGVNDSTEALYDLFTALADIKVKPYYLHHSDEARGAMNFYVPLEEGRKIFAPLHNRLPGWALPQYIIDIPGGHGKTPAFNPESFEFSGNLITKNGEKVKII</sequence>
<dbReference type="EMBL" id="CP025704">
    <property type="protein sequence ID" value="AUN99082.1"/>
    <property type="molecule type" value="Genomic_DNA"/>
</dbReference>
<evidence type="ECO:0000256" key="6">
    <source>
        <dbReference type="ARBA" id="ARBA00022723"/>
    </source>
</evidence>
<keyword evidence="13" id="KW-1185">Reference proteome</keyword>
<keyword evidence="9" id="KW-0411">Iron-sulfur</keyword>
<dbReference type="Gene3D" id="3.20.20.70">
    <property type="entry name" value="Aldolase class I"/>
    <property type="match status" value="1"/>
</dbReference>
<feature type="modified residue" description="N6-(pyridoxal phosphate)lysine" evidence="11">
    <location>
        <position position="313"/>
    </location>
</feature>
<evidence type="ECO:0000256" key="2">
    <source>
        <dbReference type="ARBA" id="ARBA00001966"/>
    </source>
</evidence>
<dbReference type="GO" id="GO:0046872">
    <property type="term" value="F:metal ion binding"/>
    <property type="evidence" value="ECO:0007669"/>
    <property type="project" value="UniProtKB-KW"/>
</dbReference>
<dbReference type="SUPFAM" id="SSF102114">
    <property type="entry name" value="Radical SAM enzymes"/>
    <property type="match status" value="1"/>
</dbReference>
<keyword evidence="8" id="KW-0408">Iron</keyword>
<keyword evidence="6" id="KW-0479">Metal-binding</keyword>
<comment type="cofactor">
    <cofactor evidence="1 11">
        <name>pyridoxal 5'-phosphate</name>
        <dbReference type="ChEBI" id="CHEBI:597326"/>
    </cofactor>
</comment>
<reference evidence="12 13" key="1">
    <citation type="submission" date="2018-01" db="EMBL/GenBank/DDBJ databases">
        <title>Complete genome sequence of Bacteriovorax stolpii DSM12778.</title>
        <authorList>
            <person name="Tang B."/>
            <person name="Chang J."/>
        </authorList>
    </citation>
    <scope>NUCLEOTIDE SEQUENCE [LARGE SCALE GENOMIC DNA]</scope>
    <source>
        <strain evidence="12 13">DSM 12778</strain>
    </source>
</reference>
<keyword evidence="5" id="KW-0949">S-adenosyl-L-methionine</keyword>
<gene>
    <name evidence="12" type="ORF">C0V70_13420</name>
</gene>
<keyword evidence="4" id="KW-0004">4Fe-4S</keyword>
<evidence type="ECO:0000256" key="1">
    <source>
        <dbReference type="ARBA" id="ARBA00001933"/>
    </source>
</evidence>
<dbReference type="GO" id="GO:0016853">
    <property type="term" value="F:isomerase activity"/>
    <property type="evidence" value="ECO:0007669"/>
    <property type="project" value="UniProtKB-KW"/>
</dbReference>
<dbReference type="AlphaFoldDB" id="A0A2K9NUA7"/>
<dbReference type="PANTHER" id="PTHR30538">
    <property type="entry name" value="LYSINE 2,3-AMINOMUTASE-RELATED"/>
    <property type="match status" value="1"/>
</dbReference>
<dbReference type="SFLD" id="SFLDG01070">
    <property type="entry name" value="PLP-dependent"/>
    <property type="match status" value="1"/>
</dbReference>
<keyword evidence="7 11" id="KW-0663">Pyridoxal phosphate</keyword>